<dbReference type="OrthoDB" id="8062037at2759"/>
<evidence type="ECO:0000256" key="1">
    <source>
        <dbReference type="ARBA" id="ARBA00022723"/>
    </source>
</evidence>
<feature type="domain" description="Zinc finger C3HC4 RING-type" evidence="4">
    <location>
        <begin position="202"/>
        <end position="228"/>
    </location>
</feature>
<dbReference type="InterPro" id="IPR013083">
    <property type="entry name" value="Znf_RING/FYVE/PHD"/>
</dbReference>
<dbReference type="GO" id="GO:0008270">
    <property type="term" value="F:zinc ion binding"/>
    <property type="evidence" value="ECO:0007669"/>
    <property type="project" value="UniProtKB-KW"/>
</dbReference>
<dbReference type="EMBL" id="JAPEUV010000031">
    <property type="protein sequence ID" value="KAJ4338269.1"/>
    <property type="molecule type" value="Genomic_DNA"/>
</dbReference>
<gene>
    <name evidence="5" type="ORF">N0V87_004037</name>
</gene>
<dbReference type="Proteomes" id="UP001140562">
    <property type="component" value="Unassembled WGS sequence"/>
</dbReference>
<evidence type="ECO:0000256" key="3">
    <source>
        <dbReference type="ARBA" id="ARBA00022833"/>
    </source>
</evidence>
<dbReference type="AlphaFoldDB" id="A0A9W8X2I5"/>
<comment type="caution">
    <text evidence="5">The sequence shown here is derived from an EMBL/GenBank/DDBJ whole genome shotgun (WGS) entry which is preliminary data.</text>
</comment>
<evidence type="ECO:0000313" key="6">
    <source>
        <dbReference type="Proteomes" id="UP001140562"/>
    </source>
</evidence>
<keyword evidence="1" id="KW-0479">Metal-binding</keyword>
<dbReference type="SUPFAM" id="SSF57850">
    <property type="entry name" value="RING/U-box"/>
    <property type="match status" value="1"/>
</dbReference>
<keyword evidence="3" id="KW-0862">Zinc</keyword>
<dbReference type="Gene3D" id="3.30.40.10">
    <property type="entry name" value="Zinc/RING finger domain, C3HC4 (zinc finger)"/>
    <property type="match status" value="1"/>
</dbReference>
<accession>A0A9W8X2I5</accession>
<dbReference type="InterPro" id="IPR018957">
    <property type="entry name" value="Znf_C3HC4_RING-type"/>
</dbReference>
<evidence type="ECO:0000259" key="4">
    <source>
        <dbReference type="Pfam" id="PF00097"/>
    </source>
</evidence>
<organism evidence="5 6">
    <name type="scientific">Didymella glomerata</name>
    <dbReference type="NCBI Taxonomy" id="749621"/>
    <lineage>
        <taxon>Eukaryota</taxon>
        <taxon>Fungi</taxon>
        <taxon>Dikarya</taxon>
        <taxon>Ascomycota</taxon>
        <taxon>Pezizomycotina</taxon>
        <taxon>Dothideomycetes</taxon>
        <taxon>Pleosporomycetidae</taxon>
        <taxon>Pleosporales</taxon>
        <taxon>Pleosporineae</taxon>
        <taxon>Didymellaceae</taxon>
        <taxon>Didymella</taxon>
    </lineage>
</organism>
<evidence type="ECO:0000256" key="2">
    <source>
        <dbReference type="ARBA" id="ARBA00022771"/>
    </source>
</evidence>
<dbReference type="Pfam" id="PF00097">
    <property type="entry name" value="zf-C3HC4"/>
    <property type="match status" value="1"/>
</dbReference>
<sequence length="249" mass="27900">MEPQPHFPHFSALTSEELHTPAASPSWPDHPFFPRHRIPRRVSPKIDWLEYVNTLPWLPNSEIPKGDRTCPFCWGDFGMAIVHEESTEDAKNNSIDSSSSLLEDDKAGTEDAVAEYCEQTLAPTLNGNLIGGMQAMKGLHVANPDPLPAVCETEKEDEDEEMEDVKVTGLTEGQSSMMRQPRRKMGIKEEKEKFGEKHYAVKLPCGHLYGHMCLVTMLDSGEMACPKCRKGIVGSEARKRRNAFSMIDT</sequence>
<keyword evidence="2" id="KW-0863">Zinc-finger</keyword>
<proteinExistence type="predicted"/>
<reference evidence="5" key="1">
    <citation type="submission" date="2022-10" db="EMBL/GenBank/DDBJ databases">
        <title>Tapping the CABI collections for fungal endophytes: first genome assemblies for Collariella, Neodidymelliopsis, Ascochyta clinopodiicola, Didymella pomorum, Didymosphaeria variabile, Neocosmospora piperis and Neocucurbitaria cava.</title>
        <authorList>
            <person name="Hill R."/>
        </authorList>
    </citation>
    <scope>NUCLEOTIDE SEQUENCE</scope>
    <source>
        <strain evidence="5">IMI 360193</strain>
    </source>
</reference>
<keyword evidence="6" id="KW-1185">Reference proteome</keyword>
<protein>
    <recommendedName>
        <fullName evidence="4">Zinc finger C3HC4 RING-type domain-containing protein</fullName>
    </recommendedName>
</protein>
<name>A0A9W8X2I5_9PLEO</name>
<evidence type="ECO:0000313" key="5">
    <source>
        <dbReference type="EMBL" id="KAJ4338269.1"/>
    </source>
</evidence>